<dbReference type="RefSeq" id="WP_038004681.1">
    <property type="nucleotide sequence ID" value="NZ_CYRX01000033.1"/>
</dbReference>
<keyword evidence="1" id="KW-1133">Transmembrane helix</keyword>
<keyword evidence="1" id="KW-0472">Membrane</keyword>
<dbReference type="AlphaFoldDB" id="A0A0P1F315"/>
<dbReference type="Proteomes" id="UP000051298">
    <property type="component" value="Unassembled WGS sequence"/>
</dbReference>
<gene>
    <name evidence="2" type="ORF">THS5294_03379</name>
</gene>
<protein>
    <submittedName>
        <fullName evidence="2">Uncharacterized protein</fullName>
    </submittedName>
</protein>
<evidence type="ECO:0000256" key="1">
    <source>
        <dbReference type="SAM" id="Phobius"/>
    </source>
</evidence>
<feature type="transmembrane region" description="Helical" evidence="1">
    <location>
        <begin position="60"/>
        <end position="78"/>
    </location>
</feature>
<accession>A0A0P1F315</accession>
<dbReference type="EMBL" id="CYRX01000033">
    <property type="protein sequence ID" value="CUH62065.1"/>
    <property type="molecule type" value="Genomic_DNA"/>
</dbReference>
<evidence type="ECO:0000313" key="2">
    <source>
        <dbReference type="EMBL" id="CUH62065.1"/>
    </source>
</evidence>
<sequence length="82" mass="9273">MFDETHDPATAMRQRRQEAEAQIRAKELRKVAQGHVLMAGFEAYGNGMNGKGLFAKVNTAAKWGLIWFAMIAPILLVIDQRW</sequence>
<organism evidence="2 3">
    <name type="scientific">Thalassobacter stenotrophicus</name>
    <dbReference type="NCBI Taxonomy" id="266809"/>
    <lineage>
        <taxon>Bacteria</taxon>
        <taxon>Pseudomonadati</taxon>
        <taxon>Pseudomonadota</taxon>
        <taxon>Alphaproteobacteria</taxon>
        <taxon>Rhodobacterales</taxon>
        <taxon>Roseobacteraceae</taxon>
        <taxon>Thalassobacter</taxon>
    </lineage>
</organism>
<reference evidence="2 3" key="1">
    <citation type="submission" date="2015-09" db="EMBL/GenBank/DDBJ databases">
        <authorList>
            <consortium name="Swine Surveillance"/>
        </authorList>
    </citation>
    <scope>NUCLEOTIDE SEQUENCE [LARGE SCALE GENOMIC DNA]</scope>
    <source>
        <strain evidence="2 3">CECT 5294</strain>
    </source>
</reference>
<keyword evidence="1" id="KW-0812">Transmembrane</keyword>
<name>A0A0P1F315_9RHOB</name>
<evidence type="ECO:0000313" key="3">
    <source>
        <dbReference type="Proteomes" id="UP000051298"/>
    </source>
</evidence>
<proteinExistence type="predicted"/>
<dbReference type="STRING" id="266809.PM03_02300"/>